<dbReference type="InterPro" id="IPR027417">
    <property type="entry name" value="P-loop_NTPase"/>
</dbReference>
<organism evidence="10 11">
    <name type="scientific">Promethearchaeum syntrophicum</name>
    <dbReference type="NCBI Taxonomy" id="2594042"/>
    <lineage>
        <taxon>Archaea</taxon>
        <taxon>Promethearchaeati</taxon>
        <taxon>Promethearchaeota</taxon>
        <taxon>Promethearchaeia</taxon>
        <taxon>Promethearchaeales</taxon>
        <taxon>Promethearchaeaceae</taxon>
        <taxon>Promethearchaeum</taxon>
    </lineage>
</organism>
<dbReference type="GO" id="GO:0006233">
    <property type="term" value="P:dTDP biosynthetic process"/>
    <property type="evidence" value="ECO:0007669"/>
    <property type="project" value="InterPro"/>
</dbReference>
<dbReference type="KEGG" id="psyt:DSAG12_02038"/>
<dbReference type="RefSeq" id="WP_147663087.1">
    <property type="nucleotide sequence ID" value="NZ_CP042905.2"/>
</dbReference>
<keyword evidence="5 8" id="KW-0418">Kinase</keyword>
<keyword evidence="11" id="KW-1185">Reference proteome</keyword>
<proteinExistence type="inferred from homology"/>
<evidence type="ECO:0000313" key="11">
    <source>
        <dbReference type="Proteomes" id="UP000321408"/>
    </source>
</evidence>
<evidence type="ECO:0000256" key="3">
    <source>
        <dbReference type="ARBA" id="ARBA00022727"/>
    </source>
</evidence>
<reference evidence="10 11" key="2">
    <citation type="journal article" date="2024" name="Int. J. Syst. Evol. Microbiol.">
        <title>Promethearchaeum syntrophicum gen. nov., sp. nov., an anaerobic, obligately syntrophic archaeon, the first isolate of the lineage 'Asgard' archaea, and proposal of the new archaeal phylum Promethearchaeota phyl. nov. and kingdom Promethearchaeati regn. nov.</title>
        <authorList>
            <person name="Imachi H."/>
            <person name="Nobu M.K."/>
            <person name="Kato S."/>
            <person name="Takaki Y."/>
            <person name="Miyazaki M."/>
            <person name="Miyata M."/>
            <person name="Ogawara M."/>
            <person name="Saito Y."/>
            <person name="Sakai S."/>
            <person name="Tahara Y.O."/>
            <person name="Takano Y."/>
            <person name="Tasumi E."/>
            <person name="Uematsu K."/>
            <person name="Yoshimura T."/>
            <person name="Itoh T."/>
            <person name="Ohkuma M."/>
            <person name="Takai K."/>
        </authorList>
    </citation>
    <scope>NUCLEOTIDE SEQUENCE [LARGE SCALE GENOMIC DNA]</scope>
    <source>
        <strain evidence="10 11">MK-D1</strain>
    </source>
</reference>
<dbReference type="GO" id="GO:0004798">
    <property type="term" value="F:dTMP kinase activity"/>
    <property type="evidence" value="ECO:0007669"/>
    <property type="project" value="UniProtKB-UniRule"/>
</dbReference>
<dbReference type="HAMAP" id="MF_00165">
    <property type="entry name" value="Thymidylate_kinase"/>
    <property type="match status" value="1"/>
</dbReference>
<dbReference type="NCBIfam" id="TIGR00041">
    <property type="entry name" value="DTMP_kinase"/>
    <property type="match status" value="1"/>
</dbReference>
<feature type="binding site" evidence="8">
    <location>
        <begin position="15"/>
        <end position="22"/>
    </location>
    <ligand>
        <name>ATP</name>
        <dbReference type="ChEBI" id="CHEBI:30616"/>
    </ligand>
</feature>
<dbReference type="EMBL" id="CP042905">
    <property type="protein sequence ID" value="QEE16208.1"/>
    <property type="molecule type" value="Genomic_DNA"/>
</dbReference>
<dbReference type="PANTHER" id="PTHR10344">
    <property type="entry name" value="THYMIDYLATE KINASE"/>
    <property type="match status" value="1"/>
</dbReference>
<evidence type="ECO:0000256" key="6">
    <source>
        <dbReference type="ARBA" id="ARBA00022840"/>
    </source>
</evidence>
<dbReference type="GeneID" id="41330028"/>
<name>A0A5B9DAB3_9ARCH</name>
<comment type="catalytic activity">
    <reaction evidence="7 8">
        <text>dTMP + ATP = dTDP + ADP</text>
        <dbReference type="Rhea" id="RHEA:13517"/>
        <dbReference type="ChEBI" id="CHEBI:30616"/>
        <dbReference type="ChEBI" id="CHEBI:58369"/>
        <dbReference type="ChEBI" id="CHEBI:63528"/>
        <dbReference type="ChEBI" id="CHEBI:456216"/>
        <dbReference type="EC" id="2.7.4.9"/>
    </reaction>
</comment>
<accession>A0A5B9DAB3</accession>
<evidence type="ECO:0000256" key="2">
    <source>
        <dbReference type="ARBA" id="ARBA00022679"/>
    </source>
</evidence>
<dbReference type="GO" id="GO:0005524">
    <property type="term" value="F:ATP binding"/>
    <property type="evidence" value="ECO:0007669"/>
    <property type="project" value="UniProtKB-UniRule"/>
</dbReference>
<dbReference type="OrthoDB" id="43083at2157"/>
<evidence type="ECO:0000256" key="1">
    <source>
        <dbReference type="ARBA" id="ARBA00009776"/>
    </source>
</evidence>
<keyword evidence="3 8" id="KW-0545">Nucleotide biosynthesis</keyword>
<dbReference type="CDD" id="cd01672">
    <property type="entry name" value="TMPK"/>
    <property type="match status" value="1"/>
</dbReference>
<evidence type="ECO:0000256" key="8">
    <source>
        <dbReference type="HAMAP-Rule" id="MF_00165"/>
    </source>
</evidence>
<dbReference type="PANTHER" id="PTHR10344:SF4">
    <property type="entry name" value="UMP-CMP KINASE 2, MITOCHONDRIAL"/>
    <property type="match status" value="1"/>
</dbReference>
<evidence type="ECO:0000313" key="10">
    <source>
        <dbReference type="EMBL" id="QEE16208.1"/>
    </source>
</evidence>
<keyword evidence="6 8" id="KW-0067">ATP-binding</keyword>
<gene>
    <name evidence="8 10" type="primary">tmk</name>
    <name evidence="10" type="ORF">DSAG12_02038</name>
</gene>
<dbReference type="AlphaFoldDB" id="A0A5B9DAB3"/>
<keyword evidence="2 8" id="KW-0808">Transferase</keyword>
<dbReference type="InterPro" id="IPR018094">
    <property type="entry name" value="Thymidylate_kinase"/>
</dbReference>
<evidence type="ECO:0000256" key="7">
    <source>
        <dbReference type="ARBA" id="ARBA00048743"/>
    </source>
</evidence>
<evidence type="ECO:0000256" key="5">
    <source>
        <dbReference type="ARBA" id="ARBA00022777"/>
    </source>
</evidence>
<comment type="similarity">
    <text evidence="1 8">Belongs to the thymidylate kinase family.</text>
</comment>
<sequence>MKKIDWDGFFLVLDGIDGCGKSTQAKKLSEYFISNDIKTLLTAEPSDYDLGKILRNYLQNPEVPASVDALLFAADRIEHCNKKILPLLNKGFIVISDRYRDSSYIYQSIEGRNEGVSIDWIKKLNKFSLIPDLTIIIDIDPKIGLRRKRNQATNSNNQSLDKFEVDEFQNLIREQFKKIAKNSIVSEEGIHVLIDGNESEGEVFKNILLVIKSYIKNDFKVE</sequence>
<evidence type="ECO:0000256" key="4">
    <source>
        <dbReference type="ARBA" id="ARBA00022741"/>
    </source>
</evidence>
<dbReference type="GO" id="GO:0006227">
    <property type="term" value="P:dUDP biosynthetic process"/>
    <property type="evidence" value="ECO:0007669"/>
    <property type="project" value="TreeGrafter"/>
</dbReference>
<dbReference type="Proteomes" id="UP000321408">
    <property type="component" value="Chromosome"/>
</dbReference>
<feature type="domain" description="Thymidylate kinase-like" evidence="9">
    <location>
        <begin position="13"/>
        <end position="185"/>
    </location>
</feature>
<evidence type="ECO:0000259" key="9">
    <source>
        <dbReference type="Pfam" id="PF02223"/>
    </source>
</evidence>
<reference evidence="10 11" key="1">
    <citation type="journal article" date="2020" name="Nature">
        <title>Isolation of an archaeon at the prokaryote-eukaryote interface.</title>
        <authorList>
            <person name="Imachi H."/>
            <person name="Nobu M.K."/>
            <person name="Nakahara N."/>
            <person name="Morono Y."/>
            <person name="Ogawara M."/>
            <person name="Takaki Y."/>
            <person name="Takano Y."/>
            <person name="Uematsu K."/>
            <person name="Ikuta T."/>
            <person name="Ito M."/>
            <person name="Matsui Y."/>
            <person name="Miyazaki M."/>
            <person name="Murata K."/>
            <person name="Saito Y."/>
            <person name="Sakai S."/>
            <person name="Song C."/>
            <person name="Tasumi E."/>
            <person name="Yamanaka Y."/>
            <person name="Yamaguchi T."/>
            <person name="Kamagata Y."/>
            <person name="Tamaki H."/>
            <person name="Takai K."/>
        </authorList>
    </citation>
    <scope>NUCLEOTIDE SEQUENCE [LARGE SCALE GENOMIC DNA]</scope>
    <source>
        <strain evidence="10 11">MK-D1</strain>
    </source>
</reference>
<dbReference type="EC" id="2.7.4.9" evidence="8"/>
<protein>
    <recommendedName>
        <fullName evidence="8">Probable thymidylate kinase</fullName>
        <ecNumber evidence="8">2.7.4.9</ecNumber>
    </recommendedName>
    <alternativeName>
        <fullName evidence="8">dTMP kinase</fullName>
    </alternativeName>
</protein>
<dbReference type="InterPro" id="IPR039430">
    <property type="entry name" value="Thymidylate_kin-like_dom"/>
</dbReference>
<dbReference type="GO" id="GO:0006235">
    <property type="term" value="P:dTTP biosynthetic process"/>
    <property type="evidence" value="ECO:0007669"/>
    <property type="project" value="UniProtKB-UniRule"/>
</dbReference>
<dbReference type="Pfam" id="PF02223">
    <property type="entry name" value="Thymidylate_kin"/>
    <property type="match status" value="1"/>
</dbReference>
<dbReference type="GO" id="GO:0005737">
    <property type="term" value="C:cytoplasm"/>
    <property type="evidence" value="ECO:0007669"/>
    <property type="project" value="TreeGrafter"/>
</dbReference>
<dbReference type="Gene3D" id="3.40.50.300">
    <property type="entry name" value="P-loop containing nucleotide triphosphate hydrolases"/>
    <property type="match status" value="1"/>
</dbReference>
<keyword evidence="4 8" id="KW-0547">Nucleotide-binding</keyword>
<dbReference type="SUPFAM" id="SSF52540">
    <property type="entry name" value="P-loop containing nucleoside triphosphate hydrolases"/>
    <property type="match status" value="1"/>
</dbReference>